<reference evidence="3 4" key="1">
    <citation type="submission" date="2015-12" db="EMBL/GenBank/DDBJ databases">
        <title>Dictyostelia acquired genes for synthesis and detection of signals that induce cell-type specialization by lateral gene transfer from prokaryotes.</title>
        <authorList>
            <person name="Gloeckner G."/>
            <person name="Schaap P."/>
        </authorList>
    </citation>
    <scope>NUCLEOTIDE SEQUENCE [LARGE SCALE GENOMIC DNA]</scope>
    <source>
        <strain evidence="3 4">TK</strain>
    </source>
</reference>
<name>A0A151Z301_TIELA</name>
<dbReference type="OrthoDB" id="20920at2759"/>
<dbReference type="Proteomes" id="UP000076078">
    <property type="component" value="Unassembled WGS sequence"/>
</dbReference>
<dbReference type="EMBL" id="LODT01000051">
    <property type="protein sequence ID" value="KYQ88297.1"/>
    <property type="molecule type" value="Genomic_DNA"/>
</dbReference>
<accession>A0A151Z301</accession>
<dbReference type="InParanoid" id="A0A151Z301"/>
<proteinExistence type="predicted"/>
<dbReference type="PANTHER" id="PTHR36070">
    <property type="entry name" value="OSJNBA0019G23.7 PROTEIN"/>
    <property type="match status" value="1"/>
</dbReference>
<evidence type="ECO:0000256" key="1">
    <source>
        <dbReference type="SAM" id="MobiDB-lite"/>
    </source>
</evidence>
<evidence type="ECO:0000256" key="2">
    <source>
        <dbReference type="SAM" id="Phobius"/>
    </source>
</evidence>
<feature type="region of interest" description="Disordered" evidence="1">
    <location>
        <begin position="44"/>
        <end position="100"/>
    </location>
</feature>
<evidence type="ECO:0000313" key="4">
    <source>
        <dbReference type="Proteomes" id="UP000076078"/>
    </source>
</evidence>
<dbReference type="PANTHER" id="PTHR36070:SF1">
    <property type="entry name" value="OS04G0165500 PROTEIN"/>
    <property type="match status" value="1"/>
</dbReference>
<protein>
    <submittedName>
        <fullName evidence="3">Uncharacterized protein</fullName>
    </submittedName>
</protein>
<sequence length="100" mass="11291">MNKPQNLNKLKKNRSTGLVIFGLIAVAFSFPIYYVLKMQDKKPLEGNLPKGSGIRGSFLNSGSRDMGRDDKVYKNSMKEKGVTPSQQKQQHQQNQPPLQQ</sequence>
<keyword evidence="2" id="KW-0472">Membrane</keyword>
<gene>
    <name evidence="3" type="ORF">DLAC_10992</name>
</gene>
<keyword evidence="2" id="KW-1133">Transmembrane helix</keyword>
<keyword evidence="2" id="KW-0812">Transmembrane</keyword>
<organism evidence="3 4">
    <name type="scientific">Tieghemostelium lacteum</name>
    <name type="common">Slime mold</name>
    <name type="synonym">Dictyostelium lacteum</name>
    <dbReference type="NCBI Taxonomy" id="361077"/>
    <lineage>
        <taxon>Eukaryota</taxon>
        <taxon>Amoebozoa</taxon>
        <taxon>Evosea</taxon>
        <taxon>Eumycetozoa</taxon>
        <taxon>Dictyostelia</taxon>
        <taxon>Dictyosteliales</taxon>
        <taxon>Raperosteliaceae</taxon>
        <taxon>Tieghemostelium</taxon>
    </lineage>
</organism>
<feature type="transmembrane region" description="Helical" evidence="2">
    <location>
        <begin position="16"/>
        <end position="36"/>
    </location>
</feature>
<comment type="caution">
    <text evidence="3">The sequence shown here is derived from an EMBL/GenBank/DDBJ whole genome shotgun (WGS) entry which is preliminary data.</text>
</comment>
<dbReference type="AlphaFoldDB" id="A0A151Z301"/>
<feature type="compositionally biased region" description="Basic and acidic residues" evidence="1">
    <location>
        <begin position="65"/>
        <end position="81"/>
    </location>
</feature>
<evidence type="ECO:0000313" key="3">
    <source>
        <dbReference type="EMBL" id="KYQ88297.1"/>
    </source>
</evidence>
<keyword evidence="4" id="KW-1185">Reference proteome</keyword>
<feature type="compositionally biased region" description="Low complexity" evidence="1">
    <location>
        <begin position="84"/>
        <end position="100"/>
    </location>
</feature>